<dbReference type="GO" id="GO:0004568">
    <property type="term" value="F:chitinase activity"/>
    <property type="evidence" value="ECO:0007669"/>
    <property type="project" value="TreeGrafter"/>
</dbReference>
<dbReference type="EnsemblMetazoa" id="SCAU013640-RA">
    <property type="protein sequence ID" value="SCAU013640-PA"/>
    <property type="gene ID" value="SCAU013640"/>
</dbReference>
<accession>A0A1I8Q3V0</accession>
<dbReference type="GO" id="GO:0005576">
    <property type="term" value="C:extracellular region"/>
    <property type="evidence" value="ECO:0007669"/>
    <property type="project" value="TreeGrafter"/>
</dbReference>
<dbReference type="GO" id="GO:0005975">
    <property type="term" value="P:carbohydrate metabolic process"/>
    <property type="evidence" value="ECO:0007669"/>
    <property type="project" value="InterPro"/>
</dbReference>
<dbReference type="InterPro" id="IPR001223">
    <property type="entry name" value="Glyco_hydro18_cat"/>
</dbReference>
<dbReference type="InterPro" id="IPR050314">
    <property type="entry name" value="Glycosyl_Hydrlase_18"/>
</dbReference>
<keyword evidence="1 2" id="KW-0732">Signal</keyword>
<keyword evidence="5" id="KW-1185">Reference proteome</keyword>
<dbReference type="Gene3D" id="3.10.50.10">
    <property type="match status" value="1"/>
</dbReference>
<organism evidence="4 5">
    <name type="scientific">Stomoxys calcitrans</name>
    <name type="common">Stable fly</name>
    <name type="synonym">Conops calcitrans</name>
    <dbReference type="NCBI Taxonomy" id="35570"/>
    <lineage>
        <taxon>Eukaryota</taxon>
        <taxon>Metazoa</taxon>
        <taxon>Ecdysozoa</taxon>
        <taxon>Arthropoda</taxon>
        <taxon>Hexapoda</taxon>
        <taxon>Insecta</taxon>
        <taxon>Pterygota</taxon>
        <taxon>Neoptera</taxon>
        <taxon>Endopterygota</taxon>
        <taxon>Diptera</taxon>
        <taxon>Brachycera</taxon>
        <taxon>Muscomorpha</taxon>
        <taxon>Muscoidea</taxon>
        <taxon>Muscidae</taxon>
        <taxon>Stomoxys</taxon>
    </lineage>
</organism>
<sequence length="384" mass="44514">MCKIACLLFLVGLYCTSIKCHQTSKTFQINCYLGAWSMRRPPGYRLNLDEFDTTLCNFITYAFITLTPPGVINADKYRLREEIDPIHRLMALKEKNPDLKIIAAVRAVTTHILENERTRERFITSVAAFLKTHEFDGFDLHWLLAHDDPEIPDAQNSGYEQLLKDLYRELYRIKKFFAVSVSGTAKAAEMYIKAINLGKYTHYINVLSYNFTNDYTMPPHVAPLFENGNNNVNDAMDLWINRVFGQKLNLGVAFLGRKFTLNADKKIAQQGDFMPYNEACKMVHSFPYAEFNATAATSFVRNNEFWLSYESAESLEVKLDFVEQYNLRGVTIWSLENDDYNAECGEKYHLLNYINRKADEKFLKFEGLSCEIKNLKQSVCYQEY</sequence>
<dbReference type="GO" id="GO:0006032">
    <property type="term" value="P:chitin catabolic process"/>
    <property type="evidence" value="ECO:0007669"/>
    <property type="project" value="TreeGrafter"/>
</dbReference>
<evidence type="ECO:0000259" key="3">
    <source>
        <dbReference type="PROSITE" id="PS51910"/>
    </source>
</evidence>
<dbReference type="STRING" id="35570.A0A1I8Q3V0"/>
<evidence type="ECO:0000256" key="2">
    <source>
        <dbReference type="SAM" id="SignalP"/>
    </source>
</evidence>
<dbReference type="SMART" id="SM00636">
    <property type="entry name" value="Glyco_18"/>
    <property type="match status" value="1"/>
</dbReference>
<evidence type="ECO:0000313" key="4">
    <source>
        <dbReference type="EnsemblMetazoa" id="SCAU013640-PA"/>
    </source>
</evidence>
<dbReference type="Gene3D" id="3.20.20.80">
    <property type="entry name" value="Glycosidases"/>
    <property type="match status" value="1"/>
</dbReference>
<dbReference type="PANTHER" id="PTHR11177:SF360">
    <property type="entry name" value="CHITINASE 4-RELATED"/>
    <property type="match status" value="1"/>
</dbReference>
<dbReference type="Proteomes" id="UP000095300">
    <property type="component" value="Unassembled WGS sequence"/>
</dbReference>
<dbReference type="InterPro" id="IPR017853">
    <property type="entry name" value="GH"/>
</dbReference>
<dbReference type="PROSITE" id="PS51910">
    <property type="entry name" value="GH18_2"/>
    <property type="match status" value="1"/>
</dbReference>
<dbReference type="GO" id="GO:0008061">
    <property type="term" value="F:chitin binding"/>
    <property type="evidence" value="ECO:0007669"/>
    <property type="project" value="InterPro"/>
</dbReference>
<proteinExistence type="predicted"/>
<dbReference type="VEuPathDB" id="VectorBase:SCAU013640"/>
<evidence type="ECO:0000256" key="1">
    <source>
        <dbReference type="ARBA" id="ARBA00022729"/>
    </source>
</evidence>
<dbReference type="Pfam" id="PF00704">
    <property type="entry name" value="Glyco_hydro_18"/>
    <property type="match status" value="1"/>
</dbReference>
<feature type="domain" description="GH18" evidence="3">
    <location>
        <begin position="27"/>
        <end position="361"/>
    </location>
</feature>
<dbReference type="InterPro" id="IPR029070">
    <property type="entry name" value="Chitinase_insertion_sf"/>
</dbReference>
<dbReference type="InterPro" id="IPR011583">
    <property type="entry name" value="Chitinase_II/V-like_cat"/>
</dbReference>
<dbReference type="OrthoDB" id="7281605at2759"/>
<gene>
    <name evidence="4" type="primary">106089538</name>
</gene>
<evidence type="ECO:0000313" key="5">
    <source>
        <dbReference type="Proteomes" id="UP000095300"/>
    </source>
</evidence>
<feature type="signal peptide" evidence="2">
    <location>
        <begin position="1"/>
        <end position="20"/>
    </location>
</feature>
<feature type="chain" id="PRO_5009327753" description="GH18 domain-containing protein" evidence="2">
    <location>
        <begin position="21"/>
        <end position="384"/>
    </location>
</feature>
<dbReference type="PANTHER" id="PTHR11177">
    <property type="entry name" value="CHITINASE"/>
    <property type="match status" value="1"/>
</dbReference>
<dbReference type="AlphaFoldDB" id="A0A1I8Q3V0"/>
<name>A0A1I8Q3V0_STOCA</name>
<reference evidence="4" key="1">
    <citation type="submission" date="2020-05" db="UniProtKB">
        <authorList>
            <consortium name="EnsemblMetazoa"/>
        </authorList>
    </citation>
    <scope>IDENTIFICATION</scope>
    <source>
        <strain evidence="4">USDA</strain>
    </source>
</reference>
<dbReference type="SUPFAM" id="SSF51445">
    <property type="entry name" value="(Trans)glycosidases"/>
    <property type="match status" value="1"/>
</dbReference>
<protein>
    <recommendedName>
        <fullName evidence="3">GH18 domain-containing protein</fullName>
    </recommendedName>
</protein>